<dbReference type="GO" id="GO:0016853">
    <property type="term" value="F:isomerase activity"/>
    <property type="evidence" value="ECO:0007669"/>
    <property type="project" value="UniProtKB-KW"/>
</dbReference>
<dbReference type="InterPro" id="IPR036237">
    <property type="entry name" value="Xyl_isomerase-like_sf"/>
</dbReference>
<feature type="domain" description="Xylose isomerase-like TIM barrel" evidence="1">
    <location>
        <begin position="20"/>
        <end position="240"/>
    </location>
</feature>
<evidence type="ECO:0000313" key="2">
    <source>
        <dbReference type="EMBL" id="MBB6255323.1"/>
    </source>
</evidence>
<dbReference type="RefSeq" id="WP_184807834.1">
    <property type="nucleotide sequence ID" value="NZ_JACIIZ010000030.1"/>
</dbReference>
<name>A0A7X0B433_9PROT</name>
<accession>A0A7X0B433</accession>
<reference evidence="2 3" key="1">
    <citation type="submission" date="2020-08" db="EMBL/GenBank/DDBJ databases">
        <title>Genomic Encyclopedia of Type Strains, Phase IV (KMG-IV): sequencing the most valuable type-strain genomes for metagenomic binning, comparative biology and taxonomic classification.</title>
        <authorList>
            <person name="Goeker M."/>
        </authorList>
    </citation>
    <scope>NUCLEOTIDE SEQUENCE [LARGE SCALE GENOMIC DNA]</scope>
    <source>
        <strain evidence="2 3">DSM 22198</strain>
    </source>
</reference>
<dbReference type="Gene3D" id="3.20.20.150">
    <property type="entry name" value="Divalent-metal-dependent TIM barrel enzymes"/>
    <property type="match status" value="1"/>
</dbReference>
<keyword evidence="3" id="KW-1185">Reference proteome</keyword>
<dbReference type="SUPFAM" id="SSF51658">
    <property type="entry name" value="Xylose isomerase-like"/>
    <property type="match status" value="1"/>
</dbReference>
<dbReference type="InterPro" id="IPR050312">
    <property type="entry name" value="IolE/XylAMocC-like"/>
</dbReference>
<dbReference type="PANTHER" id="PTHR12110:SF48">
    <property type="entry name" value="BLL3656 PROTEIN"/>
    <property type="match status" value="1"/>
</dbReference>
<dbReference type="Proteomes" id="UP000539175">
    <property type="component" value="Unassembled WGS sequence"/>
</dbReference>
<dbReference type="AlphaFoldDB" id="A0A7X0B433"/>
<dbReference type="Pfam" id="PF01261">
    <property type="entry name" value="AP_endonuc_2"/>
    <property type="match status" value="1"/>
</dbReference>
<dbReference type="EMBL" id="JACIIZ010000030">
    <property type="protein sequence ID" value="MBB6255323.1"/>
    <property type="molecule type" value="Genomic_DNA"/>
</dbReference>
<sequence length="274" mass="28919">MLSISHLTALDAPPEDFLLFAARAGFDAVGLRSRPPAHTPGRWPVDRPRARALKAQAADLGLAILEAESFSLWPDTQVADLREGLEVAVELGARFVLSAGIDADEARLIDNYAAFADLASELGLTIAMEFMPFRPLRTLDAALRVADRVDNPSLKLLVDLLHLNRSGGTAARLAAVPAARLAYVHLCDAPARPEGGDAVSEDALAAEARQARSYPGQGGLPLADYLSAIPASLPLSLEAPAGAYADLPAAERVRIAGEVSRAFLAANPQRKGAH</sequence>
<evidence type="ECO:0000259" key="1">
    <source>
        <dbReference type="Pfam" id="PF01261"/>
    </source>
</evidence>
<gene>
    <name evidence="2" type="ORF">FHS74_005922</name>
</gene>
<protein>
    <submittedName>
        <fullName evidence="2">Sugar phosphate isomerase/epimerase</fullName>
    </submittedName>
</protein>
<proteinExistence type="predicted"/>
<comment type="caution">
    <text evidence="2">The sequence shown here is derived from an EMBL/GenBank/DDBJ whole genome shotgun (WGS) entry which is preliminary data.</text>
</comment>
<dbReference type="PANTHER" id="PTHR12110">
    <property type="entry name" value="HYDROXYPYRUVATE ISOMERASE"/>
    <property type="match status" value="1"/>
</dbReference>
<evidence type="ECO:0000313" key="3">
    <source>
        <dbReference type="Proteomes" id="UP000539175"/>
    </source>
</evidence>
<keyword evidence="2" id="KW-0413">Isomerase</keyword>
<dbReference type="InterPro" id="IPR013022">
    <property type="entry name" value="Xyl_isomerase-like_TIM-brl"/>
</dbReference>
<organism evidence="2 3">
    <name type="scientific">Nitrospirillum iridis</name>
    <dbReference type="NCBI Taxonomy" id="765888"/>
    <lineage>
        <taxon>Bacteria</taxon>
        <taxon>Pseudomonadati</taxon>
        <taxon>Pseudomonadota</taxon>
        <taxon>Alphaproteobacteria</taxon>
        <taxon>Rhodospirillales</taxon>
        <taxon>Azospirillaceae</taxon>
        <taxon>Nitrospirillum</taxon>
    </lineage>
</organism>